<dbReference type="STRING" id="685588.A0A067TI76"/>
<dbReference type="InterPro" id="IPR045340">
    <property type="entry name" value="DUF6533"/>
</dbReference>
<reference evidence="4" key="1">
    <citation type="journal article" date="2014" name="Proc. Natl. Acad. Sci. U.S.A.">
        <title>Extensive sampling of basidiomycete genomes demonstrates inadequacy of the white-rot/brown-rot paradigm for wood decay fungi.</title>
        <authorList>
            <person name="Riley R."/>
            <person name="Salamov A.A."/>
            <person name="Brown D.W."/>
            <person name="Nagy L.G."/>
            <person name="Floudas D."/>
            <person name="Held B.W."/>
            <person name="Levasseur A."/>
            <person name="Lombard V."/>
            <person name="Morin E."/>
            <person name="Otillar R."/>
            <person name="Lindquist E.A."/>
            <person name="Sun H."/>
            <person name="LaButti K.M."/>
            <person name="Schmutz J."/>
            <person name="Jabbour D."/>
            <person name="Luo H."/>
            <person name="Baker S.E."/>
            <person name="Pisabarro A.G."/>
            <person name="Walton J.D."/>
            <person name="Blanchette R.A."/>
            <person name="Henrissat B."/>
            <person name="Martin F."/>
            <person name="Cullen D."/>
            <person name="Hibbett D.S."/>
            <person name="Grigoriev I.V."/>
        </authorList>
    </citation>
    <scope>NUCLEOTIDE SEQUENCE [LARGE SCALE GENOMIC DNA]</scope>
    <source>
        <strain evidence="4">CBS 339.88</strain>
    </source>
</reference>
<dbReference type="HOGENOM" id="CLU_035509_10_5_1"/>
<feature type="transmembrane region" description="Helical" evidence="1">
    <location>
        <begin position="58"/>
        <end position="80"/>
    </location>
</feature>
<name>A0A067TI76_GALM3</name>
<evidence type="ECO:0000256" key="1">
    <source>
        <dbReference type="SAM" id="Phobius"/>
    </source>
</evidence>
<keyword evidence="1" id="KW-0812">Transmembrane</keyword>
<dbReference type="OrthoDB" id="3206101at2759"/>
<keyword evidence="1" id="KW-1133">Transmembrane helix</keyword>
<feature type="transmembrane region" description="Helical" evidence="1">
    <location>
        <begin position="124"/>
        <end position="145"/>
    </location>
</feature>
<dbReference type="Pfam" id="PF20151">
    <property type="entry name" value="DUF6533"/>
    <property type="match status" value="1"/>
</dbReference>
<organism evidence="3 4">
    <name type="scientific">Galerina marginata (strain CBS 339.88)</name>
    <dbReference type="NCBI Taxonomy" id="685588"/>
    <lineage>
        <taxon>Eukaryota</taxon>
        <taxon>Fungi</taxon>
        <taxon>Dikarya</taxon>
        <taxon>Basidiomycota</taxon>
        <taxon>Agaricomycotina</taxon>
        <taxon>Agaricomycetes</taxon>
        <taxon>Agaricomycetidae</taxon>
        <taxon>Agaricales</taxon>
        <taxon>Agaricineae</taxon>
        <taxon>Strophariaceae</taxon>
        <taxon>Galerina</taxon>
    </lineage>
</organism>
<feature type="domain" description="DUF6533" evidence="2">
    <location>
        <begin position="21"/>
        <end position="65"/>
    </location>
</feature>
<keyword evidence="4" id="KW-1185">Reference proteome</keyword>
<dbReference type="EMBL" id="KL142373">
    <property type="protein sequence ID" value="KDR79609.1"/>
    <property type="molecule type" value="Genomic_DNA"/>
</dbReference>
<dbReference type="AlphaFoldDB" id="A0A067TI76"/>
<proteinExistence type="predicted"/>
<feature type="transmembrane region" description="Helical" evidence="1">
    <location>
        <begin position="206"/>
        <end position="224"/>
    </location>
</feature>
<dbReference type="Proteomes" id="UP000027222">
    <property type="component" value="Unassembled WGS sequence"/>
</dbReference>
<evidence type="ECO:0000313" key="4">
    <source>
        <dbReference type="Proteomes" id="UP000027222"/>
    </source>
</evidence>
<evidence type="ECO:0000313" key="3">
    <source>
        <dbReference type="EMBL" id="KDR79609.1"/>
    </source>
</evidence>
<feature type="transmembrane region" description="Helical" evidence="1">
    <location>
        <begin position="92"/>
        <end position="112"/>
    </location>
</feature>
<sequence>MSELAQYDRVLLENITIRQWSTLSTLAIILYEYTITFREELRHIWKRPITVVRMVYLFSRYLAIIVQSVNLYLVLGPFSALSTPERICKGWFSFQLTAACVLMAALDLILMLRLYALYSKSFKVGTLLTLLFCGQIAVEAVIAPRSVLQVPYDPICDTTRTHPDILYFCISVWVTHIAMGLLTAAKWELAALRAPVVKLVTRDGTWILVTICALFAVIVPYGLIGQVSKAHVAFGWPISIISISVCENFPCNCLLSPKD</sequence>
<accession>A0A067TI76</accession>
<protein>
    <recommendedName>
        <fullName evidence="2">DUF6533 domain-containing protein</fullName>
    </recommendedName>
</protein>
<feature type="transmembrane region" description="Helical" evidence="1">
    <location>
        <begin position="165"/>
        <end position="185"/>
    </location>
</feature>
<evidence type="ECO:0000259" key="2">
    <source>
        <dbReference type="Pfam" id="PF20151"/>
    </source>
</evidence>
<keyword evidence="1" id="KW-0472">Membrane</keyword>
<feature type="transmembrane region" description="Helical" evidence="1">
    <location>
        <begin position="20"/>
        <end position="37"/>
    </location>
</feature>
<gene>
    <name evidence="3" type="ORF">GALMADRAFT_223751</name>
</gene>